<organism evidence="1 2">
    <name type="scientific">Coniella lustricola</name>
    <dbReference type="NCBI Taxonomy" id="2025994"/>
    <lineage>
        <taxon>Eukaryota</taxon>
        <taxon>Fungi</taxon>
        <taxon>Dikarya</taxon>
        <taxon>Ascomycota</taxon>
        <taxon>Pezizomycotina</taxon>
        <taxon>Sordariomycetes</taxon>
        <taxon>Sordariomycetidae</taxon>
        <taxon>Diaporthales</taxon>
        <taxon>Schizoparmaceae</taxon>
        <taxon>Coniella</taxon>
    </lineage>
</organism>
<dbReference type="InParanoid" id="A0A2T3ABX8"/>
<dbReference type="AlphaFoldDB" id="A0A2T3ABX8"/>
<gene>
    <name evidence="1" type="ORF">BD289DRAFT_430382</name>
</gene>
<sequence>MLLIVGCLFFHASAVQNIRHPLVIEHHPPCPNGSAVAMRGCRCSCCRHHHPHPLTIICLCLVRSICLDYQSLEPPVGGNRSRMCHCRCADCGACG</sequence>
<keyword evidence="2" id="KW-1185">Reference proteome</keyword>
<reference evidence="1 2" key="1">
    <citation type="journal article" date="2018" name="Mycol. Prog.">
        <title>Coniella lustricola, a new species from submerged detritus.</title>
        <authorList>
            <person name="Raudabaugh D.B."/>
            <person name="Iturriaga T."/>
            <person name="Carver A."/>
            <person name="Mondo S."/>
            <person name="Pangilinan J."/>
            <person name="Lipzen A."/>
            <person name="He G."/>
            <person name="Amirebrahimi M."/>
            <person name="Grigoriev I.V."/>
            <person name="Miller A.N."/>
        </authorList>
    </citation>
    <scope>NUCLEOTIDE SEQUENCE [LARGE SCALE GENOMIC DNA]</scope>
    <source>
        <strain evidence="1 2">B22-T-1</strain>
    </source>
</reference>
<name>A0A2T3ABX8_9PEZI</name>
<dbReference type="EMBL" id="KZ678416">
    <property type="protein sequence ID" value="PSR90731.1"/>
    <property type="molecule type" value="Genomic_DNA"/>
</dbReference>
<dbReference type="Proteomes" id="UP000241462">
    <property type="component" value="Unassembled WGS sequence"/>
</dbReference>
<evidence type="ECO:0000313" key="2">
    <source>
        <dbReference type="Proteomes" id="UP000241462"/>
    </source>
</evidence>
<protein>
    <submittedName>
        <fullName evidence="1">Uncharacterized protein</fullName>
    </submittedName>
</protein>
<evidence type="ECO:0000313" key="1">
    <source>
        <dbReference type="EMBL" id="PSR90731.1"/>
    </source>
</evidence>
<proteinExistence type="predicted"/>
<accession>A0A2T3ABX8</accession>